<comment type="caution">
    <text evidence="1">The sequence shown here is derived from an EMBL/GenBank/DDBJ whole genome shotgun (WGS) entry which is preliminary data.</text>
</comment>
<gene>
    <name evidence="1" type="ORF">GCM10009802_43880</name>
</gene>
<name>A0ABN2Z135_9ACTN</name>
<protein>
    <submittedName>
        <fullName evidence="1">Uncharacterized protein</fullName>
    </submittedName>
</protein>
<evidence type="ECO:0000313" key="1">
    <source>
        <dbReference type="EMBL" id="GAA2135144.1"/>
    </source>
</evidence>
<accession>A0ABN2Z135</accession>
<reference evidence="2" key="1">
    <citation type="journal article" date="2019" name="Int. J. Syst. Evol. Microbiol.">
        <title>The Global Catalogue of Microorganisms (GCM) 10K type strain sequencing project: providing services to taxonomists for standard genome sequencing and annotation.</title>
        <authorList>
            <consortium name="The Broad Institute Genomics Platform"/>
            <consortium name="The Broad Institute Genome Sequencing Center for Infectious Disease"/>
            <person name="Wu L."/>
            <person name="Ma J."/>
        </authorList>
    </citation>
    <scope>NUCLEOTIDE SEQUENCE [LARGE SCALE GENOMIC DNA]</scope>
    <source>
        <strain evidence="2">JCM 15481</strain>
    </source>
</reference>
<proteinExistence type="predicted"/>
<organism evidence="1 2">
    <name type="scientific">Streptomyces synnematoformans</name>
    <dbReference type="NCBI Taxonomy" id="415721"/>
    <lineage>
        <taxon>Bacteria</taxon>
        <taxon>Bacillati</taxon>
        <taxon>Actinomycetota</taxon>
        <taxon>Actinomycetes</taxon>
        <taxon>Kitasatosporales</taxon>
        <taxon>Streptomycetaceae</taxon>
        <taxon>Streptomyces</taxon>
    </lineage>
</organism>
<evidence type="ECO:0000313" key="2">
    <source>
        <dbReference type="Proteomes" id="UP001500443"/>
    </source>
</evidence>
<dbReference type="Proteomes" id="UP001500443">
    <property type="component" value="Unassembled WGS sequence"/>
</dbReference>
<keyword evidence="2" id="KW-1185">Reference proteome</keyword>
<sequence>MRQVSVIEELWSEFRLPIRNALHFRSGESYDVAIDPGSPGGLRVLDSFDLGDYVASHPDWISEVDGMASVEMDDGGLLWAGDGAYGSEGFVARLRSDRTVVWAIFCTDSNPFTEIQTSGPHATFLSTSGVRITLHVDDPRG</sequence>
<dbReference type="EMBL" id="BAAAPF010000165">
    <property type="protein sequence ID" value="GAA2135144.1"/>
    <property type="molecule type" value="Genomic_DNA"/>
</dbReference>